<keyword evidence="9" id="KW-1185">Reference proteome</keyword>
<dbReference type="PANTHER" id="PTHR43101">
    <property type="entry name" value="BETA-FRUCTOSIDASE"/>
    <property type="match status" value="1"/>
</dbReference>
<feature type="domain" description="Glycosyl hydrolase family 32 C-terminal" evidence="7">
    <location>
        <begin position="358"/>
        <end position="478"/>
    </location>
</feature>
<keyword evidence="3 5" id="KW-0378">Hydrolase</keyword>
<gene>
    <name evidence="8" type="ORF">INF35_08115</name>
</gene>
<dbReference type="CDD" id="cd08996">
    <property type="entry name" value="GH32_FFase"/>
    <property type="match status" value="1"/>
</dbReference>
<dbReference type="InterPro" id="IPR018053">
    <property type="entry name" value="Glyco_hydro_32_AS"/>
</dbReference>
<dbReference type="InterPro" id="IPR001362">
    <property type="entry name" value="Glyco_hydro_32"/>
</dbReference>
<dbReference type="InterPro" id="IPR051214">
    <property type="entry name" value="GH32_Enzymes"/>
</dbReference>
<name>A0ABR9R3Q9_9FIRM</name>
<evidence type="ECO:0000256" key="2">
    <source>
        <dbReference type="ARBA" id="ARBA00012758"/>
    </source>
</evidence>
<keyword evidence="4 5" id="KW-0326">Glycosidase</keyword>
<evidence type="ECO:0000313" key="8">
    <source>
        <dbReference type="EMBL" id="MBE5037747.1"/>
    </source>
</evidence>
<comment type="similarity">
    <text evidence="1 5">Belongs to the glycosyl hydrolase 32 family.</text>
</comment>
<evidence type="ECO:0000313" key="9">
    <source>
        <dbReference type="Proteomes" id="UP000768567"/>
    </source>
</evidence>
<evidence type="ECO:0000259" key="7">
    <source>
        <dbReference type="Pfam" id="PF08244"/>
    </source>
</evidence>
<dbReference type="Gene3D" id="2.60.120.560">
    <property type="entry name" value="Exo-inulinase, domain 1"/>
    <property type="match status" value="1"/>
</dbReference>
<reference evidence="8 9" key="1">
    <citation type="submission" date="2020-10" db="EMBL/GenBank/DDBJ databases">
        <title>ChiBAC.</title>
        <authorList>
            <person name="Zenner C."/>
            <person name="Hitch T.C.A."/>
            <person name="Clavel T."/>
        </authorList>
    </citation>
    <scope>NUCLEOTIDE SEQUENCE [LARGE SCALE GENOMIC DNA]</scope>
    <source>
        <strain evidence="8 9">DSM 109015</strain>
    </source>
</reference>
<evidence type="ECO:0000259" key="6">
    <source>
        <dbReference type="Pfam" id="PF00251"/>
    </source>
</evidence>
<organism evidence="8 9">
    <name type="scientific">Gemmiger gallinarum</name>
    <dbReference type="NCBI Taxonomy" id="2779354"/>
    <lineage>
        <taxon>Bacteria</taxon>
        <taxon>Bacillati</taxon>
        <taxon>Bacillota</taxon>
        <taxon>Clostridia</taxon>
        <taxon>Eubacteriales</taxon>
        <taxon>Gemmiger</taxon>
    </lineage>
</organism>
<proteinExistence type="inferred from homology"/>
<dbReference type="PANTHER" id="PTHR43101:SF1">
    <property type="entry name" value="BETA-FRUCTOSIDASE"/>
    <property type="match status" value="1"/>
</dbReference>
<dbReference type="SUPFAM" id="SSF49899">
    <property type="entry name" value="Concanavalin A-like lectins/glucanases"/>
    <property type="match status" value="1"/>
</dbReference>
<dbReference type="EC" id="3.2.1.26" evidence="2"/>
<protein>
    <recommendedName>
        <fullName evidence="2">beta-fructofuranosidase</fullName>
        <ecNumber evidence="2">3.2.1.26</ecNumber>
    </recommendedName>
</protein>
<dbReference type="PROSITE" id="PS00609">
    <property type="entry name" value="GLYCOSYL_HYDROL_F32"/>
    <property type="match status" value="1"/>
</dbReference>
<dbReference type="RefSeq" id="WP_193501323.1">
    <property type="nucleotide sequence ID" value="NZ_JADCKC010000002.1"/>
</dbReference>
<dbReference type="InterPro" id="IPR013189">
    <property type="entry name" value="Glyco_hydro_32_C"/>
</dbReference>
<sequence length="490" mass="55604">MPYNRSEKLEQARAYEAREEKAIAAADRPRIHLTPRVGWMNDPNGFCCYRDAYHLFYQYYPYETKWGPMHWGHAVSRDLLHWEYLPCAMAPDTPADGKGCFSGSAIELPDGRLELLYTGVSGTDKEPVQAQCVAIGDGTDFEKLAENPVLPPDRQPEGFCAADFRDPKIWRENGRYYCVAAGRHKDNGGSIELFESEDARHWTFVTVLDASRDKYGLIWECPDFFSLDGKQVLLVSPQSIGPADDPEIRPGYAALALMGSYDPQNHRFTRESVRLLDAGMEFYAPQTTLTPDGRRVMVAWMQSWETCNDALRNHRWFGRMTLPRELSVKNGRLYQQPVREIEGLWREESRLTQTADGDLPLPAFHGRYQDLTLVLDTERSPDCKSLTLSFAQGGKYATRVRWEADRRELVFDRSRCGTRRDIPHIRRIPAEPVDGRLTLRLILDGDCTELFVNGGERVISALIDTPAEADGVSLHSDGPACVELVRHTLA</sequence>
<evidence type="ECO:0000256" key="1">
    <source>
        <dbReference type="ARBA" id="ARBA00009902"/>
    </source>
</evidence>
<dbReference type="Gene3D" id="2.115.10.20">
    <property type="entry name" value="Glycosyl hydrolase domain, family 43"/>
    <property type="match status" value="1"/>
</dbReference>
<dbReference type="Pfam" id="PF00251">
    <property type="entry name" value="Glyco_hydro_32N"/>
    <property type="match status" value="1"/>
</dbReference>
<evidence type="ECO:0000256" key="4">
    <source>
        <dbReference type="ARBA" id="ARBA00023295"/>
    </source>
</evidence>
<comment type="caution">
    <text evidence="8">The sequence shown here is derived from an EMBL/GenBank/DDBJ whole genome shotgun (WGS) entry which is preliminary data.</text>
</comment>
<dbReference type="Proteomes" id="UP000768567">
    <property type="component" value="Unassembled WGS sequence"/>
</dbReference>
<dbReference type="SMART" id="SM00640">
    <property type="entry name" value="Glyco_32"/>
    <property type="match status" value="1"/>
</dbReference>
<dbReference type="EMBL" id="JADCKC010000002">
    <property type="protein sequence ID" value="MBE5037747.1"/>
    <property type="molecule type" value="Genomic_DNA"/>
</dbReference>
<dbReference type="SUPFAM" id="SSF75005">
    <property type="entry name" value="Arabinanase/levansucrase/invertase"/>
    <property type="match status" value="1"/>
</dbReference>
<accession>A0ABR9R3Q9</accession>
<feature type="domain" description="Glycosyl hydrolase family 32 N-terminal" evidence="6">
    <location>
        <begin position="32"/>
        <end position="337"/>
    </location>
</feature>
<dbReference type="InterPro" id="IPR013320">
    <property type="entry name" value="ConA-like_dom_sf"/>
</dbReference>
<dbReference type="Pfam" id="PF08244">
    <property type="entry name" value="Glyco_hydro_32C"/>
    <property type="match status" value="1"/>
</dbReference>
<dbReference type="InterPro" id="IPR023296">
    <property type="entry name" value="Glyco_hydro_beta-prop_sf"/>
</dbReference>
<evidence type="ECO:0000256" key="3">
    <source>
        <dbReference type="ARBA" id="ARBA00022801"/>
    </source>
</evidence>
<evidence type="ECO:0000256" key="5">
    <source>
        <dbReference type="RuleBase" id="RU362110"/>
    </source>
</evidence>
<dbReference type="InterPro" id="IPR013148">
    <property type="entry name" value="Glyco_hydro_32_N"/>
</dbReference>
<dbReference type="GO" id="GO:0016787">
    <property type="term" value="F:hydrolase activity"/>
    <property type="evidence" value="ECO:0007669"/>
    <property type="project" value="UniProtKB-KW"/>
</dbReference>